<accession>A0A7S6SWX7</accession>
<proteinExistence type="predicted"/>
<organism evidence="1">
    <name type="scientific">Bathycoccus sp. RCC716 virus 2</name>
    <dbReference type="NCBI Taxonomy" id="2530039"/>
    <lineage>
        <taxon>Viruses</taxon>
        <taxon>Varidnaviria</taxon>
        <taxon>Bamfordvirae</taxon>
        <taxon>Nucleocytoviricota</taxon>
        <taxon>Megaviricetes</taxon>
        <taxon>Algavirales</taxon>
        <taxon>Phycodnaviridae</taxon>
        <taxon>Prasinovirus</taxon>
    </lineage>
</organism>
<reference evidence="1" key="1">
    <citation type="submission" date="2019-02" db="EMBL/GenBank/DDBJ databases">
        <authorList>
            <person name="Bachy C."/>
            <person name="Yung C.-M."/>
            <person name="Roux S."/>
            <person name="Sullivan M.B."/>
            <person name="Worden A.Z."/>
        </authorList>
    </citation>
    <scope>NUCLEOTIDE SEQUENCE</scope>
    <source>
        <strain evidence="1">BII-V2</strain>
    </source>
</reference>
<protein>
    <submittedName>
        <fullName evidence="1">Uncharacterized protein</fullName>
    </submittedName>
</protein>
<dbReference type="EMBL" id="MK522038">
    <property type="protein sequence ID" value="QOR60410.1"/>
    <property type="molecule type" value="Genomic_DNA"/>
</dbReference>
<name>A0A7S6SWX7_9PHYC</name>
<sequence length="76" mass="8857">MGLNNLIHKRDSLQRKKIECLNKILQISKNFKKIEKEKGYGRASLNYANACKNVDVIDKEINKLGKEIKKLENKKK</sequence>
<evidence type="ECO:0000313" key="1">
    <source>
        <dbReference type="EMBL" id="QOR60410.1"/>
    </source>
</evidence>